<accession>D2UGF3</accession>
<evidence type="ECO:0000313" key="2">
    <source>
        <dbReference type="EMBL" id="CBA17464.1"/>
    </source>
</evidence>
<dbReference type="GO" id="GO:0016052">
    <property type="term" value="P:carbohydrate catabolic process"/>
    <property type="evidence" value="ECO:0007669"/>
    <property type="project" value="TreeGrafter"/>
</dbReference>
<dbReference type="PANTHER" id="PTHR34135:SF2">
    <property type="entry name" value="LYSOZYME"/>
    <property type="match status" value="1"/>
</dbReference>
<keyword evidence="3" id="KW-1185">Reference proteome</keyword>
<evidence type="ECO:0000313" key="3">
    <source>
        <dbReference type="Proteomes" id="UP000001890"/>
    </source>
</evidence>
<dbReference type="CDD" id="cd00599">
    <property type="entry name" value="GH25_muramidase"/>
    <property type="match status" value="1"/>
</dbReference>
<dbReference type="Gene3D" id="3.20.20.80">
    <property type="entry name" value="Glycosidases"/>
    <property type="match status" value="1"/>
</dbReference>
<proteinExistence type="inferred from homology"/>
<dbReference type="PROSITE" id="PS51904">
    <property type="entry name" value="GLYCOSYL_HYDROL_F25_2"/>
    <property type="match status" value="1"/>
</dbReference>
<dbReference type="InterPro" id="IPR002053">
    <property type="entry name" value="Glyco_hydro_25"/>
</dbReference>
<sequence length="219" mass="24632">MLITQPLIKSRGFDMYSKGIDISHKNGNIDFEKVADADVNYVFMKATEGGTYQDPNYGLYRGNALSANLRLGTYHYFRGLSSTPEEQRDNIVSTLSKNDFDASCEHFAIDVELTGNENATPELMADNLYALLQLLENEAILGGKKPLIYCAARFWDEHVAGDKHDFSQYPLWVASWDVDQPRIPKVWSDAGKTWSIWQYTSKGNVPGISGDVDLDHVQL</sequence>
<dbReference type="SUPFAM" id="SSF51445">
    <property type="entry name" value="(Trans)glycosidases"/>
    <property type="match status" value="1"/>
</dbReference>
<reference evidence="2 3" key="1">
    <citation type="journal article" date="2009" name="BMC Genomics">
        <title>The complete genome sequence of Xanthomonas albilineans provides new insights into the reductive genome evolution of the xylem-limited Xanthomonadaceae.</title>
        <authorList>
            <person name="Pieretti I."/>
            <person name="Royer M."/>
            <person name="Barbe V."/>
            <person name="Carrere S."/>
            <person name="Koebnik R."/>
            <person name="Cociancich S."/>
            <person name="Couloux A."/>
            <person name="Darrasse A."/>
            <person name="Gouzy J."/>
            <person name="Jacques M.A."/>
            <person name="Lauber E."/>
            <person name="Manceau C."/>
            <person name="Mangenot S."/>
            <person name="Poussier S."/>
            <person name="Segurens B."/>
            <person name="Szurek B."/>
            <person name="Verdier V."/>
            <person name="Arlat M."/>
            <person name="Rott P."/>
        </authorList>
    </citation>
    <scope>NUCLEOTIDE SEQUENCE [LARGE SCALE GENOMIC DNA]</scope>
    <source>
        <strain evidence="3">GPE PC73 / CFBP 7063</strain>
    </source>
</reference>
<dbReference type="eggNOG" id="COG3757">
    <property type="taxonomic scope" value="Bacteria"/>
</dbReference>
<dbReference type="PANTHER" id="PTHR34135">
    <property type="entry name" value="LYSOZYME"/>
    <property type="match status" value="1"/>
</dbReference>
<keyword evidence="2" id="KW-0378">Hydrolase</keyword>
<dbReference type="GO" id="GO:0009253">
    <property type="term" value="P:peptidoglycan catabolic process"/>
    <property type="evidence" value="ECO:0007669"/>
    <property type="project" value="InterPro"/>
</dbReference>
<dbReference type="GO" id="GO:0003796">
    <property type="term" value="F:lysozyme activity"/>
    <property type="evidence" value="ECO:0007669"/>
    <property type="project" value="InterPro"/>
</dbReference>
<dbReference type="InterPro" id="IPR017853">
    <property type="entry name" value="GH"/>
</dbReference>
<dbReference type="AlphaFoldDB" id="D2UGF3"/>
<dbReference type="Pfam" id="PF01183">
    <property type="entry name" value="Glyco_hydro_25"/>
    <property type="match status" value="1"/>
</dbReference>
<gene>
    <name evidence="2" type="ordered locus">XALc_2987</name>
</gene>
<dbReference type="EMBL" id="FP565176">
    <property type="protein sequence ID" value="CBA17464.1"/>
    <property type="molecule type" value="Genomic_DNA"/>
</dbReference>
<evidence type="ECO:0000256" key="1">
    <source>
        <dbReference type="ARBA" id="ARBA00010646"/>
    </source>
</evidence>
<comment type="similarity">
    <text evidence="1">Belongs to the glycosyl hydrolase 25 family.</text>
</comment>
<organism evidence="2 3">
    <name type="scientific">Xanthomonas albilineans (strain GPE PC73 / CFBP 7063)</name>
    <dbReference type="NCBI Taxonomy" id="380358"/>
    <lineage>
        <taxon>Bacteria</taxon>
        <taxon>Pseudomonadati</taxon>
        <taxon>Pseudomonadota</taxon>
        <taxon>Gammaproteobacteria</taxon>
        <taxon>Lysobacterales</taxon>
        <taxon>Lysobacteraceae</taxon>
        <taxon>Xanthomonas</taxon>
    </lineage>
</organism>
<dbReference type="Proteomes" id="UP000001890">
    <property type="component" value="Chromosome"/>
</dbReference>
<dbReference type="GO" id="GO:0016998">
    <property type="term" value="P:cell wall macromolecule catabolic process"/>
    <property type="evidence" value="ECO:0007669"/>
    <property type="project" value="InterPro"/>
</dbReference>
<name>D2UGF3_XANAP</name>
<protein>
    <submittedName>
        <fullName evidence="2">Hypothetical hydrolase protein</fullName>
    </submittedName>
</protein>
<dbReference type="KEGG" id="xal:XALC_2987"/>